<keyword evidence="1" id="KW-1133">Transmembrane helix</keyword>
<comment type="caution">
    <text evidence="2">The sequence shown here is derived from an EMBL/GenBank/DDBJ whole genome shotgun (WGS) entry which is preliminary data.</text>
</comment>
<dbReference type="EMBL" id="CAJOAZ010005523">
    <property type="protein sequence ID" value="CAF4103383.1"/>
    <property type="molecule type" value="Genomic_DNA"/>
</dbReference>
<evidence type="ECO:0000313" key="2">
    <source>
        <dbReference type="EMBL" id="CAF4103383.1"/>
    </source>
</evidence>
<evidence type="ECO:0000313" key="3">
    <source>
        <dbReference type="Proteomes" id="UP000663844"/>
    </source>
</evidence>
<proteinExistence type="predicted"/>
<feature type="transmembrane region" description="Helical" evidence="1">
    <location>
        <begin position="82"/>
        <end position="104"/>
    </location>
</feature>
<feature type="transmembrane region" description="Helical" evidence="1">
    <location>
        <begin position="47"/>
        <end position="70"/>
    </location>
</feature>
<feature type="non-terminal residue" evidence="2">
    <location>
        <position position="210"/>
    </location>
</feature>
<evidence type="ECO:0000256" key="1">
    <source>
        <dbReference type="SAM" id="Phobius"/>
    </source>
</evidence>
<keyword evidence="1" id="KW-0472">Membrane</keyword>
<protein>
    <submittedName>
        <fullName evidence="2">Uncharacterized protein</fullName>
    </submittedName>
</protein>
<accession>A0A819UZ98</accession>
<reference evidence="2" key="1">
    <citation type="submission" date="2021-02" db="EMBL/GenBank/DDBJ databases">
        <authorList>
            <person name="Nowell W R."/>
        </authorList>
    </citation>
    <scope>NUCLEOTIDE SEQUENCE</scope>
</reference>
<dbReference type="Proteomes" id="UP000663844">
    <property type="component" value="Unassembled WGS sequence"/>
</dbReference>
<organism evidence="2 3">
    <name type="scientific">Adineta steineri</name>
    <dbReference type="NCBI Taxonomy" id="433720"/>
    <lineage>
        <taxon>Eukaryota</taxon>
        <taxon>Metazoa</taxon>
        <taxon>Spiralia</taxon>
        <taxon>Gnathifera</taxon>
        <taxon>Rotifera</taxon>
        <taxon>Eurotatoria</taxon>
        <taxon>Bdelloidea</taxon>
        <taxon>Adinetida</taxon>
        <taxon>Adinetidae</taxon>
        <taxon>Adineta</taxon>
    </lineage>
</organism>
<keyword evidence="1" id="KW-0812">Transmembrane</keyword>
<dbReference type="AlphaFoldDB" id="A0A819UZ98"/>
<name>A0A819UZ98_9BILA</name>
<sequence>MCVCSTCFYGSQCEFSTNGYGLSLDAILGNHIQQYVNINDQTITVQISLILTVLMTFTGLMDGICSLITFKHKDIRKTGCGIYLLSSSITTLFTMILFFIKFHILLISQMIFLTNHSFLQFQCVTIDFLLRIALNMDQWLNACVAYERTIIVIKEHNFDKKKNPIHRHLIHTDVNDEKRIWCIITYSSIAEKFNIILNSFHCCVPFIINI</sequence>
<gene>
    <name evidence="2" type="ORF">OXD698_LOCUS35538</name>
</gene>